<dbReference type="InterPro" id="IPR036869">
    <property type="entry name" value="J_dom_sf"/>
</dbReference>
<dbReference type="Pfam" id="PF00226">
    <property type="entry name" value="DnaJ"/>
    <property type="match status" value="1"/>
</dbReference>
<feature type="compositionally biased region" description="Basic and acidic residues" evidence="5">
    <location>
        <begin position="1050"/>
        <end position="1106"/>
    </location>
</feature>
<dbReference type="InterPro" id="IPR001876">
    <property type="entry name" value="Znf_RanBP2"/>
</dbReference>
<dbReference type="GO" id="GO:0030544">
    <property type="term" value="F:Hsp70 protein binding"/>
    <property type="evidence" value="ECO:0007669"/>
    <property type="project" value="TreeGrafter"/>
</dbReference>
<dbReference type="PROSITE" id="PS01358">
    <property type="entry name" value="ZF_RANBP2_1"/>
    <property type="match status" value="1"/>
</dbReference>
<evidence type="ECO:0008006" key="9">
    <source>
        <dbReference type="Google" id="ProtNLM"/>
    </source>
</evidence>
<dbReference type="AlphaFoldDB" id="A0A7S0H8W5"/>
<gene>
    <name evidence="8" type="ORF">LAMO00422_LOCUS21835</name>
</gene>
<feature type="region of interest" description="Disordered" evidence="5">
    <location>
        <begin position="1050"/>
        <end position="1119"/>
    </location>
</feature>
<dbReference type="GO" id="GO:0008270">
    <property type="term" value="F:zinc ion binding"/>
    <property type="evidence" value="ECO:0007669"/>
    <property type="project" value="UniProtKB-KW"/>
</dbReference>
<dbReference type="EMBL" id="HBEM01031997">
    <property type="protein sequence ID" value="CAD8462875.1"/>
    <property type="molecule type" value="Transcribed_RNA"/>
</dbReference>
<dbReference type="PANTHER" id="PTHR43908">
    <property type="entry name" value="AT29763P-RELATED"/>
    <property type="match status" value="1"/>
</dbReference>
<feature type="compositionally biased region" description="Polar residues" evidence="5">
    <location>
        <begin position="705"/>
        <end position="723"/>
    </location>
</feature>
<feature type="compositionally biased region" description="Basic and acidic residues" evidence="5">
    <location>
        <begin position="303"/>
        <end position="322"/>
    </location>
</feature>
<feature type="region of interest" description="Disordered" evidence="5">
    <location>
        <begin position="216"/>
        <end position="346"/>
    </location>
</feature>
<evidence type="ECO:0000256" key="2">
    <source>
        <dbReference type="ARBA" id="ARBA00022771"/>
    </source>
</evidence>
<proteinExistence type="predicted"/>
<name>A0A7S0H8W5_9EUKA</name>
<feature type="compositionally biased region" description="Basic and acidic residues" evidence="5">
    <location>
        <begin position="802"/>
        <end position="811"/>
    </location>
</feature>
<feature type="compositionally biased region" description="Basic and acidic residues" evidence="5">
    <location>
        <begin position="832"/>
        <end position="857"/>
    </location>
</feature>
<reference evidence="8" key="1">
    <citation type="submission" date="2021-01" db="EMBL/GenBank/DDBJ databases">
        <authorList>
            <person name="Corre E."/>
            <person name="Pelletier E."/>
            <person name="Niang G."/>
            <person name="Scheremetjew M."/>
            <person name="Finn R."/>
            <person name="Kale V."/>
            <person name="Holt S."/>
            <person name="Cochrane G."/>
            <person name="Meng A."/>
            <person name="Brown T."/>
            <person name="Cohen L."/>
        </authorList>
    </citation>
    <scope>NUCLEOTIDE SEQUENCE</scope>
    <source>
        <strain evidence="8">CCMP2058</strain>
    </source>
</reference>
<feature type="region of interest" description="Disordered" evidence="5">
    <location>
        <begin position="75"/>
        <end position="103"/>
    </location>
</feature>
<evidence type="ECO:0000259" key="7">
    <source>
        <dbReference type="PROSITE" id="PS50199"/>
    </source>
</evidence>
<dbReference type="SUPFAM" id="SSF46565">
    <property type="entry name" value="Chaperone J-domain"/>
    <property type="match status" value="1"/>
</dbReference>
<sequence length="1278" mass="141052">MEDDREAEGLGGHEWEEIEELDEDRITEILKGMNLLSGEDDLLSEGEVVGDSSSDENDENITEFLRSIRSRMLDDDQDLRSPSRRHTMDSKGYYPRERSPQHFETCRSKSLPNLENIENLRDSNDLYDLDYNLHGLESSHGVSPKNSYPSIRQPSNIESKKRFGRTKIDGLDQGLGNRFTFDTIGANGVEEGEWMCVLCREPNEGQDSECRLCGEPNPSSIPTNSKLQTKTRLKPTLSPHRNAEFAKKQAWIDPESPRTFKASKTSKTSGSAPGQPSPSPSPHRAPLRPLKRVKNLRPCRTVVVRDTKAQREASDPSEEGKSNENPLGKLQVGGGNGKDNIRANHRCPYVREDPNRTKSAGATILPISKWVEGDISGEMAVSEVLDHLFVNVSKSATNLALATQMYSSKGDAVGGVLGTLAGGIPLNTSKIALWLYSSIFSRDPKEVTREAVEWLCESLGVFESGVQGEGEGEGVRGQSLPMSHLLGRLMEVPASMINLAFSRSCLQAHPHRQKGSLQDYLTRHIYLELVRKCWARLPTSANSTREDINNLLFGRQDPDDSEDPVEDKEVLHELTANPKSIFKESKSLKPEELETLNGKIDDYIEFLIAYKDRADEELKKLQATSYYAVLGAHPDMTDAELTRCYRKAILKTHPDKPGGSKERFQAVRLAFKTLTTERQGKQSDITPPQTQPQPTSPTTHADPSFYQNSKQNPEDPNSSTNANPYPAKPNSNIPNPNPSPNPPAEGETKVKTSKGTAKDDKQLERAEKDAEHETIPNADKKLPEADEKLLKADEGLPEADEELPKAEEKFPQESPETSEEPRGKTKQNSKPSRTEEKESFEKKKAMGTNEKEGVPRKVLETEHISLHAEMAAHGAQMCIKVAKAATAALEGSSEHAFLWEPVVKCAIHVVEMADHVVSSTQMVGTSAIAASDSPTEVVKLVTGSSIKSKKLANEALKVLQLSMTTSDKGKIAASRAAECANTMEKLSREVSQLKIDPSGTRTMTDLVNTVADCAKRAANSAIDAATLTGLLRDQTESLVLMFKRANEAAEQEARQKQQEEENEDEAKVQEQEKEESGGKQGKDGKGSAEGGDEGKGGDKKAEKLSEGDEQAGVSHRLRNKTRLNQLNSEILEIQNKIKIIVTSRPQTIPEVSLIQKNRLFGLVAEFVARVMGSVSQAWLDARMDQSKAPKWVETVIEILDFFQEGISPELAVPRSIQSRLIRQAALVDVDALVNIIGNQFQTHVMTFKPKVISEEEEKSLAAKFKATITHLRAIPSTA</sequence>
<keyword evidence="1" id="KW-0479">Metal-binding</keyword>
<dbReference type="SMART" id="SM00271">
    <property type="entry name" value="DnaJ"/>
    <property type="match status" value="1"/>
</dbReference>
<dbReference type="PROSITE" id="PS50199">
    <property type="entry name" value="ZF_RANBP2_2"/>
    <property type="match status" value="1"/>
</dbReference>
<dbReference type="Gene3D" id="1.10.287.110">
    <property type="entry name" value="DnaJ domain"/>
    <property type="match status" value="1"/>
</dbReference>
<feature type="compositionally biased region" description="Low complexity" evidence="5">
    <location>
        <begin position="259"/>
        <end position="274"/>
    </location>
</feature>
<feature type="domain" description="J" evidence="6">
    <location>
        <begin position="625"/>
        <end position="679"/>
    </location>
</feature>
<feature type="domain" description="RanBP2-type" evidence="7">
    <location>
        <begin position="190"/>
        <end position="219"/>
    </location>
</feature>
<keyword evidence="3" id="KW-0862">Zinc</keyword>
<accession>A0A7S0H8W5</accession>
<dbReference type="InterPro" id="IPR001623">
    <property type="entry name" value="DnaJ_domain"/>
</dbReference>
<dbReference type="GO" id="GO:0005789">
    <property type="term" value="C:endoplasmic reticulum membrane"/>
    <property type="evidence" value="ECO:0007669"/>
    <property type="project" value="TreeGrafter"/>
</dbReference>
<organism evidence="8">
    <name type="scientific">Amorphochlora amoebiformis</name>
    <dbReference type="NCBI Taxonomy" id="1561963"/>
    <lineage>
        <taxon>Eukaryota</taxon>
        <taxon>Sar</taxon>
        <taxon>Rhizaria</taxon>
        <taxon>Cercozoa</taxon>
        <taxon>Chlorarachniophyceae</taxon>
        <taxon>Amorphochlora</taxon>
    </lineage>
</organism>
<evidence type="ECO:0000256" key="5">
    <source>
        <dbReference type="SAM" id="MobiDB-lite"/>
    </source>
</evidence>
<feature type="compositionally biased region" description="Polar residues" evidence="5">
    <location>
        <begin position="217"/>
        <end position="230"/>
    </location>
</feature>
<feature type="compositionally biased region" description="Basic and acidic residues" evidence="5">
    <location>
        <begin position="746"/>
        <end position="794"/>
    </location>
</feature>
<dbReference type="InterPro" id="IPR051100">
    <property type="entry name" value="DnaJ_subfamily_B/C"/>
</dbReference>
<dbReference type="PANTHER" id="PTHR43908:SF3">
    <property type="entry name" value="AT29763P-RELATED"/>
    <property type="match status" value="1"/>
</dbReference>
<evidence type="ECO:0000256" key="3">
    <source>
        <dbReference type="ARBA" id="ARBA00022833"/>
    </source>
</evidence>
<feature type="region of interest" description="Disordered" evidence="5">
    <location>
        <begin position="1"/>
        <end position="21"/>
    </location>
</feature>
<feature type="compositionally biased region" description="Polar residues" evidence="5">
    <location>
        <begin position="675"/>
        <end position="685"/>
    </location>
</feature>
<dbReference type="CDD" id="cd06257">
    <property type="entry name" value="DnaJ"/>
    <property type="match status" value="1"/>
</dbReference>
<feature type="region of interest" description="Disordered" evidence="5">
    <location>
        <begin position="675"/>
        <end position="857"/>
    </location>
</feature>
<protein>
    <recommendedName>
        <fullName evidence="9">J domain-containing protein</fullName>
    </recommendedName>
</protein>
<dbReference type="GO" id="GO:0071218">
    <property type="term" value="P:cellular response to misfolded protein"/>
    <property type="evidence" value="ECO:0007669"/>
    <property type="project" value="TreeGrafter"/>
</dbReference>
<evidence type="ECO:0000313" key="8">
    <source>
        <dbReference type="EMBL" id="CAD8462875.1"/>
    </source>
</evidence>
<dbReference type="PROSITE" id="PS50076">
    <property type="entry name" value="DNAJ_2"/>
    <property type="match status" value="1"/>
</dbReference>
<evidence type="ECO:0000256" key="1">
    <source>
        <dbReference type="ARBA" id="ARBA00022723"/>
    </source>
</evidence>
<evidence type="ECO:0000256" key="4">
    <source>
        <dbReference type="PROSITE-ProRule" id="PRU00322"/>
    </source>
</evidence>
<keyword evidence="2 4" id="KW-0863">Zinc-finger</keyword>
<evidence type="ECO:0000259" key="6">
    <source>
        <dbReference type="PROSITE" id="PS50076"/>
    </source>
</evidence>
<feature type="compositionally biased region" description="Basic residues" evidence="5">
    <location>
        <begin position="285"/>
        <end position="297"/>
    </location>
</feature>